<name>A0AA36UHU4_9NEIS</name>
<reference evidence="1 2" key="1">
    <citation type="submission" date="2011-05" db="EMBL/GenBank/DDBJ databases">
        <authorList>
            <person name="Muzny D."/>
            <person name="Qin X."/>
            <person name="Deng J."/>
            <person name="Jiang H."/>
            <person name="Liu Y."/>
            <person name="Qu J."/>
            <person name="Song X.-Z."/>
            <person name="Zhang L."/>
            <person name="Thornton R."/>
            <person name="Coyle M."/>
            <person name="Francisco L."/>
            <person name="Jackson L."/>
            <person name="Javaid M."/>
            <person name="Korchina V."/>
            <person name="Kovar C."/>
            <person name="Mata R."/>
            <person name="Mathew T."/>
            <person name="Ngo R."/>
            <person name="Nguyen L."/>
            <person name="Nguyen N."/>
            <person name="Okwuonu G."/>
            <person name="Ongeri F."/>
            <person name="Pham C."/>
            <person name="Simmons D."/>
            <person name="Wilczek-Boney K."/>
            <person name="Hale W."/>
            <person name="Jakkamsetti A."/>
            <person name="Pham P."/>
            <person name="Ruth R."/>
            <person name="San Lucas F."/>
            <person name="Warren J."/>
            <person name="Zhang J."/>
            <person name="Zhao Z."/>
            <person name="Zhou C."/>
            <person name="Zhu D."/>
            <person name="Lee S."/>
            <person name="Bess C."/>
            <person name="Blankenburg K."/>
            <person name="Forbes L."/>
            <person name="Fu Q."/>
            <person name="Gubbala S."/>
            <person name="Hirani K."/>
            <person name="Jayaseelan J.C."/>
            <person name="Lara F."/>
            <person name="Munidasa M."/>
            <person name="Palculict T."/>
            <person name="Patil S."/>
            <person name="Pu L.-L."/>
            <person name="Saada N."/>
            <person name="Tang L."/>
            <person name="Weissenberger G."/>
            <person name="Zhu Y."/>
            <person name="Hemphill L."/>
            <person name="Shang Y."/>
            <person name="Youmans B."/>
            <person name="Ayvaz T."/>
            <person name="Ross M."/>
            <person name="Santibanez J."/>
            <person name="Aqrawi P."/>
            <person name="Gross S."/>
            <person name="Joshi V."/>
            <person name="Fowler G."/>
            <person name="Nazareth L."/>
            <person name="Reid J."/>
            <person name="Worley K."/>
            <person name="Petrosino J."/>
            <person name="Highlander S."/>
            <person name="Gibbs R."/>
        </authorList>
    </citation>
    <scope>NUCLEOTIDE SEQUENCE [LARGE SCALE GENOMIC DNA]</scope>
    <source>
        <strain evidence="1 2">ATCC 33926</strain>
    </source>
</reference>
<evidence type="ECO:0000313" key="1">
    <source>
        <dbReference type="EMBL" id="EGQ76197.1"/>
    </source>
</evidence>
<sequence>MDLIEFHRIFLFEKVLAFRVGEICFARFQSAPPLDGATFQTTFQKIFCET</sequence>
<dbReference type="AlphaFoldDB" id="A0AA36UHU4"/>
<accession>A0AA36UHU4</accession>
<evidence type="ECO:0000313" key="2">
    <source>
        <dbReference type="Proteomes" id="UP000004982"/>
    </source>
</evidence>
<gene>
    <name evidence="1" type="ORF">HMPREF9418_2128</name>
</gene>
<organism evidence="1 2">
    <name type="scientific">Neisseria macacae ATCC 33926</name>
    <dbReference type="NCBI Taxonomy" id="997348"/>
    <lineage>
        <taxon>Bacteria</taxon>
        <taxon>Pseudomonadati</taxon>
        <taxon>Pseudomonadota</taxon>
        <taxon>Betaproteobacteria</taxon>
        <taxon>Neisseriales</taxon>
        <taxon>Neisseriaceae</taxon>
        <taxon>Neisseria</taxon>
    </lineage>
</organism>
<protein>
    <submittedName>
        <fullName evidence="1">Uncharacterized protein</fullName>
    </submittedName>
</protein>
<proteinExistence type="predicted"/>
<dbReference type="EMBL" id="AFQE01000103">
    <property type="protein sequence ID" value="EGQ76197.1"/>
    <property type="molecule type" value="Genomic_DNA"/>
</dbReference>
<comment type="caution">
    <text evidence="1">The sequence shown here is derived from an EMBL/GenBank/DDBJ whole genome shotgun (WGS) entry which is preliminary data.</text>
</comment>
<dbReference type="Proteomes" id="UP000004982">
    <property type="component" value="Unassembled WGS sequence"/>
</dbReference>